<keyword evidence="20" id="KW-1185">Reference proteome</keyword>
<evidence type="ECO:0000256" key="3">
    <source>
        <dbReference type="ARBA" id="ARBA00022679"/>
    </source>
</evidence>
<keyword evidence="5 16" id="KW-0732">Signal</keyword>
<dbReference type="GO" id="GO:0004674">
    <property type="term" value="F:protein serine/threonine kinase activity"/>
    <property type="evidence" value="ECO:0007669"/>
    <property type="project" value="UniProtKB-KW"/>
</dbReference>
<accession>A0AAN8ZBT0</accession>
<evidence type="ECO:0000313" key="20">
    <source>
        <dbReference type="Proteomes" id="UP001370490"/>
    </source>
</evidence>
<organism evidence="19 20">
    <name type="scientific">Dillenia turbinata</name>
    <dbReference type="NCBI Taxonomy" id="194707"/>
    <lineage>
        <taxon>Eukaryota</taxon>
        <taxon>Viridiplantae</taxon>
        <taxon>Streptophyta</taxon>
        <taxon>Embryophyta</taxon>
        <taxon>Tracheophyta</taxon>
        <taxon>Spermatophyta</taxon>
        <taxon>Magnoliopsida</taxon>
        <taxon>eudicotyledons</taxon>
        <taxon>Gunneridae</taxon>
        <taxon>Pentapetalae</taxon>
        <taxon>Dilleniales</taxon>
        <taxon>Dilleniaceae</taxon>
        <taxon>Dillenia</taxon>
    </lineage>
</organism>
<dbReference type="InterPro" id="IPR001245">
    <property type="entry name" value="Ser-Thr/Tyr_kinase_cat_dom"/>
</dbReference>
<sequence length="586" mass="64497">MMNCNHTHLSSSSLLFLSLVISGLFRLITCATFVGRECLTSPTFPSNGTYQASLNLLFSSLTSNSNSSNGFYNISIGNQAPDIAYGLFLCRGDVSSDICQVCVAAAQNDLMQNCAEQTVAITYYQECLLRYSNRSIFSTMSNDPEIVIYNESSVREQRDKFYPALADALNDAAAQAANGSTKKFATKEAKFTENKTWYTLAQCTPDLSSDDCKKCLQFGIGRVIQGAEGSIGMFPSCQVRYALFPFYNGAFIAPEPLPASRPTSGDQGIHTTTIIATVVPATLSASILIALCYTFLRRKKRTAVVEDDEDEISLKQSFIYDLRTIQAATNDFSKEKRIGEGGSGSVYKGTLSNGEEVAVKRLSQGSEQSAEEFKNEVALVARLLHRNLVRVLGFCSEGQENILIYEYVPNKSLDHFLSGLAHPNTGYMAPEYAMQGHVSVKSDVFSFGVLVLEIVSGKKNSTFHESGSGEDLLSYAWKLWNNNEPFILVDSTIRNSFSTIEVLRSIAIGLLCVKEDPNDRPTMASVVLMLESFSVTLPLPQLPEFPPHTRPELELNYPVNDLDTKELISNDIPVSNEISISELEPR</sequence>
<dbReference type="InterPro" id="IPR038408">
    <property type="entry name" value="GNK2_sf"/>
</dbReference>
<evidence type="ECO:0000256" key="8">
    <source>
        <dbReference type="ARBA" id="ARBA00022777"/>
    </source>
</evidence>
<dbReference type="InterPro" id="IPR011009">
    <property type="entry name" value="Kinase-like_dom_sf"/>
</dbReference>
<feature type="domain" description="Gnk2-homologous" evidence="18">
    <location>
        <begin position="142"/>
        <end position="246"/>
    </location>
</feature>
<protein>
    <submittedName>
        <fullName evidence="19">Serine-threonine/tyrosine-protein kinase, catalytic domain</fullName>
    </submittedName>
</protein>
<dbReference type="PROSITE" id="PS00107">
    <property type="entry name" value="PROTEIN_KINASE_ATP"/>
    <property type="match status" value="1"/>
</dbReference>
<evidence type="ECO:0000256" key="4">
    <source>
        <dbReference type="ARBA" id="ARBA00022692"/>
    </source>
</evidence>
<dbReference type="GO" id="GO:0005886">
    <property type="term" value="C:plasma membrane"/>
    <property type="evidence" value="ECO:0007669"/>
    <property type="project" value="TreeGrafter"/>
</dbReference>
<evidence type="ECO:0000256" key="9">
    <source>
        <dbReference type="ARBA" id="ARBA00022840"/>
    </source>
</evidence>
<dbReference type="FunFam" id="1.10.510.10:FF:001722">
    <property type="entry name" value="G-type lectin S-receptor-like serine/threonine-protein kinase B120"/>
    <property type="match status" value="1"/>
</dbReference>
<comment type="subcellular location">
    <subcellularLocation>
        <location evidence="1">Membrane</location>
        <topology evidence="1">Single-pass membrane protein</topology>
    </subcellularLocation>
</comment>
<keyword evidence="6" id="KW-0677">Repeat</keyword>
<proteinExistence type="predicted"/>
<feature type="transmembrane region" description="Helical" evidence="15">
    <location>
        <begin position="274"/>
        <end position="296"/>
    </location>
</feature>
<evidence type="ECO:0000256" key="11">
    <source>
        <dbReference type="ARBA" id="ARBA00023136"/>
    </source>
</evidence>
<dbReference type="AlphaFoldDB" id="A0AAN8ZBT0"/>
<evidence type="ECO:0000259" key="17">
    <source>
        <dbReference type="PROSITE" id="PS50011"/>
    </source>
</evidence>
<keyword evidence="4 15" id="KW-0812">Transmembrane</keyword>
<dbReference type="PROSITE" id="PS51473">
    <property type="entry name" value="GNK2"/>
    <property type="match status" value="2"/>
</dbReference>
<dbReference type="PANTHER" id="PTHR27002:SF1050">
    <property type="entry name" value="CYSTEINE-RICH RECEPTOR-LIKE PROTEIN KINASE 5"/>
    <property type="match status" value="1"/>
</dbReference>
<evidence type="ECO:0000256" key="14">
    <source>
        <dbReference type="PROSITE-ProRule" id="PRU10141"/>
    </source>
</evidence>
<dbReference type="Gene3D" id="3.30.430.20">
    <property type="entry name" value="Gnk2 domain, C-X8-C-X2-C motif"/>
    <property type="match status" value="2"/>
</dbReference>
<dbReference type="Gene3D" id="1.10.510.10">
    <property type="entry name" value="Transferase(Phosphotransferase) domain 1"/>
    <property type="match status" value="1"/>
</dbReference>
<evidence type="ECO:0000256" key="2">
    <source>
        <dbReference type="ARBA" id="ARBA00022527"/>
    </source>
</evidence>
<feature type="domain" description="Gnk2-homologous" evidence="18">
    <location>
        <begin position="32"/>
        <end position="136"/>
    </location>
</feature>
<feature type="binding site" evidence="14">
    <location>
        <position position="360"/>
    </location>
    <ligand>
        <name>ATP</name>
        <dbReference type="ChEBI" id="CHEBI:30616"/>
    </ligand>
</feature>
<feature type="signal peptide" evidence="16">
    <location>
        <begin position="1"/>
        <end position="30"/>
    </location>
</feature>
<dbReference type="SUPFAM" id="SSF56112">
    <property type="entry name" value="Protein kinase-like (PK-like)"/>
    <property type="match status" value="1"/>
</dbReference>
<evidence type="ECO:0000313" key="19">
    <source>
        <dbReference type="EMBL" id="KAK6932386.1"/>
    </source>
</evidence>
<dbReference type="CDD" id="cd23509">
    <property type="entry name" value="Gnk2-like"/>
    <property type="match status" value="2"/>
</dbReference>
<gene>
    <name evidence="19" type="ORF">RJ641_002010</name>
</gene>
<keyword evidence="3" id="KW-0808">Transferase</keyword>
<keyword evidence="7 14" id="KW-0547">Nucleotide-binding</keyword>
<dbReference type="FunFam" id="3.30.200.20:FF:000142">
    <property type="entry name" value="Cysteine-rich receptor-like protein kinase 10"/>
    <property type="match status" value="1"/>
</dbReference>
<dbReference type="EMBL" id="JBAMMX010000010">
    <property type="protein sequence ID" value="KAK6932386.1"/>
    <property type="molecule type" value="Genomic_DNA"/>
</dbReference>
<dbReference type="InterPro" id="IPR000719">
    <property type="entry name" value="Prot_kinase_dom"/>
</dbReference>
<keyword evidence="13" id="KW-0325">Glycoprotein</keyword>
<evidence type="ECO:0000256" key="13">
    <source>
        <dbReference type="ARBA" id="ARBA00023180"/>
    </source>
</evidence>
<dbReference type="Pfam" id="PF07714">
    <property type="entry name" value="PK_Tyr_Ser-Thr"/>
    <property type="match status" value="2"/>
</dbReference>
<keyword evidence="11 15" id="KW-0472">Membrane</keyword>
<dbReference type="PANTHER" id="PTHR27002">
    <property type="entry name" value="RECEPTOR-LIKE SERINE/THREONINE-PROTEIN KINASE SD1-8"/>
    <property type="match status" value="1"/>
</dbReference>
<evidence type="ECO:0000256" key="6">
    <source>
        <dbReference type="ARBA" id="ARBA00022737"/>
    </source>
</evidence>
<dbReference type="Proteomes" id="UP001370490">
    <property type="component" value="Unassembled WGS sequence"/>
</dbReference>
<evidence type="ECO:0000256" key="15">
    <source>
        <dbReference type="SAM" id="Phobius"/>
    </source>
</evidence>
<keyword evidence="2" id="KW-0723">Serine/threonine-protein kinase</keyword>
<dbReference type="GO" id="GO:0042742">
    <property type="term" value="P:defense response to bacterium"/>
    <property type="evidence" value="ECO:0007669"/>
    <property type="project" value="TreeGrafter"/>
</dbReference>
<dbReference type="GO" id="GO:0005524">
    <property type="term" value="F:ATP binding"/>
    <property type="evidence" value="ECO:0007669"/>
    <property type="project" value="UniProtKB-UniRule"/>
</dbReference>
<evidence type="ECO:0000256" key="12">
    <source>
        <dbReference type="ARBA" id="ARBA00023170"/>
    </source>
</evidence>
<dbReference type="Pfam" id="PF01657">
    <property type="entry name" value="Stress-antifung"/>
    <property type="match status" value="2"/>
</dbReference>
<dbReference type="FunFam" id="3.30.430.20:FF:000003">
    <property type="entry name" value="Cysteine-rich RLK (RECEPTOR-like protein kinase) 10"/>
    <property type="match status" value="1"/>
</dbReference>
<evidence type="ECO:0000259" key="18">
    <source>
        <dbReference type="PROSITE" id="PS51473"/>
    </source>
</evidence>
<keyword evidence="12" id="KW-0675">Receptor</keyword>
<evidence type="ECO:0000256" key="7">
    <source>
        <dbReference type="ARBA" id="ARBA00022741"/>
    </source>
</evidence>
<evidence type="ECO:0000256" key="10">
    <source>
        <dbReference type="ARBA" id="ARBA00022989"/>
    </source>
</evidence>
<evidence type="ECO:0000256" key="1">
    <source>
        <dbReference type="ARBA" id="ARBA00004167"/>
    </source>
</evidence>
<comment type="caution">
    <text evidence="19">The sequence shown here is derived from an EMBL/GenBank/DDBJ whole genome shotgun (WGS) entry which is preliminary data.</text>
</comment>
<evidence type="ECO:0000256" key="5">
    <source>
        <dbReference type="ARBA" id="ARBA00022729"/>
    </source>
</evidence>
<dbReference type="Gene3D" id="3.30.200.20">
    <property type="entry name" value="Phosphorylase Kinase, domain 1"/>
    <property type="match status" value="1"/>
</dbReference>
<feature type="chain" id="PRO_5042931256" evidence="16">
    <location>
        <begin position="31"/>
        <end position="586"/>
    </location>
</feature>
<reference evidence="19 20" key="1">
    <citation type="submission" date="2023-12" db="EMBL/GenBank/DDBJ databases">
        <title>A high-quality genome assembly for Dillenia turbinata (Dilleniales).</title>
        <authorList>
            <person name="Chanderbali A."/>
        </authorList>
    </citation>
    <scope>NUCLEOTIDE SEQUENCE [LARGE SCALE GENOMIC DNA]</scope>
    <source>
        <strain evidence="19">LSX21</strain>
        <tissue evidence="19">Leaf</tissue>
    </source>
</reference>
<name>A0AAN8ZBT0_9MAGN</name>
<evidence type="ECO:0000256" key="16">
    <source>
        <dbReference type="SAM" id="SignalP"/>
    </source>
</evidence>
<dbReference type="PROSITE" id="PS50011">
    <property type="entry name" value="PROTEIN_KINASE_DOM"/>
    <property type="match status" value="1"/>
</dbReference>
<keyword evidence="8 19" id="KW-0418">Kinase</keyword>
<keyword evidence="9 14" id="KW-0067">ATP-binding</keyword>
<dbReference type="InterPro" id="IPR002902">
    <property type="entry name" value="GNK2"/>
</dbReference>
<feature type="domain" description="Protein kinase" evidence="17">
    <location>
        <begin position="332"/>
        <end position="586"/>
    </location>
</feature>
<dbReference type="InterPro" id="IPR017441">
    <property type="entry name" value="Protein_kinase_ATP_BS"/>
</dbReference>
<keyword evidence="10 15" id="KW-1133">Transmembrane helix</keyword>